<comment type="similarity">
    <text evidence="2">Belongs to the patched family.</text>
</comment>
<dbReference type="SUPFAM" id="SSF82866">
    <property type="entry name" value="Multidrug efflux transporter AcrB transmembrane domain"/>
    <property type="match status" value="2"/>
</dbReference>
<keyword evidence="10" id="KW-0325">Glycoprotein</keyword>
<feature type="transmembrane region" description="Helical" evidence="12">
    <location>
        <begin position="281"/>
        <end position="300"/>
    </location>
</feature>
<dbReference type="Proteomes" id="UP000887575">
    <property type="component" value="Unassembled WGS sequence"/>
</dbReference>
<dbReference type="Pfam" id="PF12349">
    <property type="entry name" value="Sterol-sensing"/>
    <property type="match status" value="1"/>
</dbReference>
<dbReference type="InterPro" id="IPR053958">
    <property type="entry name" value="HMGCR/SNAP/NPC1-like_SSD"/>
</dbReference>
<dbReference type="GO" id="GO:0015485">
    <property type="term" value="F:cholesterol binding"/>
    <property type="evidence" value="ECO:0007669"/>
    <property type="project" value="TreeGrafter"/>
</dbReference>
<keyword evidence="3" id="KW-0813">Transport</keyword>
<name>A0AAF3FK25_9BILA</name>
<evidence type="ECO:0000256" key="10">
    <source>
        <dbReference type="ARBA" id="ARBA00023180"/>
    </source>
</evidence>
<evidence type="ECO:0000256" key="11">
    <source>
        <dbReference type="ARBA" id="ARBA00034049"/>
    </source>
</evidence>
<evidence type="ECO:0000256" key="2">
    <source>
        <dbReference type="ARBA" id="ARBA00005585"/>
    </source>
</evidence>
<dbReference type="PANTHER" id="PTHR45727">
    <property type="entry name" value="NPC INTRACELLULAR CHOLESTEROL TRANSPORTER 1"/>
    <property type="match status" value="1"/>
</dbReference>
<organism evidence="14 15">
    <name type="scientific">Mesorhabditis belari</name>
    <dbReference type="NCBI Taxonomy" id="2138241"/>
    <lineage>
        <taxon>Eukaryota</taxon>
        <taxon>Metazoa</taxon>
        <taxon>Ecdysozoa</taxon>
        <taxon>Nematoda</taxon>
        <taxon>Chromadorea</taxon>
        <taxon>Rhabditida</taxon>
        <taxon>Rhabditina</taxon>
        <taxon>Rhabditomorpha</taxon>
        <taxon>Rhabditoidea</taxon>
        <taxon>Rhabditidae</taxon>
        <taxon>Mesorhabditinae</taxon>
        <taxon>Mesorhabditis</taxon>
    </lineage>
</organism>
<feature type="transmembrane region" description="Helical" evidence="12">
    <location>
        <begin position="1180"/>
        <end position="1198"/>
    </location>
</feature>
<feature type="domain" description="SSD" evidence="13">
    <location>
        <begin position="655"/>
        <end position="823"/>
    </location>
</feature>
<dbReference type="WBParaSite" id="MBELARI_LOCUS7462">
    <property type="protein sequence ID" value="MBELARI_LOCUS7462"/>
    <property type="gene ID" value="MBELARI_LOCUS7462"/>
</dbReference>
<dbReference type="PANTHER" id="PTHR45727:SF2">
    <property type="entry name" value="NPC INTRACELLULAR CHOLESTEROL TRANSPORTER 1"/>
    <property type="match status" value="1"/>
</dbReference>
<evidence type="ECO:0000256" key="4">
    <source>
        <dbReference type="ARBA" id="ARBA00022692"/>
    </source>
</evidence>
<evidence type="ECO:0000256" key="9">
    <source>
        <dbReference type="ARBA" id="ARBA00023157"/>
    </source>
</evidence>
<dbReference type="PROSITE" id="PS50156">
    <property type="entry name" value="SSD"/>
    <property type="match status" value="2"/>
</dbReference>
<keyword evidence="4 12" id="KW-0812">Transmembrane</keyword>
<evidence type="ECO:0000256" key="5">
    <source>
        <dbReference type="ARBA" id="ARBA00022729"/>
    </source>
</evidence>
<evidence type="ECO:0000313" key="14">
    <source>
        <dbReference type="Proteomes" id="UP000887575"/>
    </source>
</evidence>
<feature type="transmembrane region" description="Helical" evidence="12">
    <location>
        <begin position="1257"/>
        <end position="1280"/>
    </location>
</feature>
<accession>A0AAF3FK25</accession>
<feature type="transmembrane region" description="Helical" evidence="12">
    <location>
        <begin position="1219"/>
        <end position="1245"/>
    </location>
</feature>
<dbReference type="InterPro" id="IPR032190">
    <property type="entry name" value="NPC1_N"/>
</dbReference>
<dbReference type="GO" id="GO:0015918">
    <property type="term" value="P:sterol transport"/>
    <property type="evidence" value="ECO:0007669"/>
    <property type="project" value="TreeGrafter"/>
</dbReference>
<feature type="transmembrane region" description="Helical" evidence="12">
    <location>
        <begin position="795"/>
        <end position="823"/>
    </location>
</feature>
<keyword evidence="5" id="KW-0732">Signal</keyword>
<comment type="subcellular location">
    <subcellularLocation>
        <location evidence="1">Membrane</location>
        <topology evidence="1">Multi-pass membrane protein</topology>
    </subcellularLocation>
</comment>
<dbReference type="GO" id="GO:0030299">
    <property type="term" value="P:intestinal cholesterol absorption"/>
    <property type="evidence" value="ECO:0007669"/>
    <property type="project" value="TreeGrafter"/>
</dbReference>
<evidence type="ECO:0000259" key="13">
    <source>
        <dbReference type="PROSITE" id="PS50156"/>
    </source>
</evidence>
<feature type="domain" description="SSD" evidence="13">
    <location>
        <begin position="1153"/>
        <end position="1264"/>
    </location>
</feature>
<evidence type="ECO:0000313" key="15">
    <source>
        <dbReference type="WBParaSite" id="MBELARI_LOCUS7462"/>
    </source>
</evidence>
<dbReference type="GO" id="GO:0005886">
    <property type="term" value="C:plasma membrane"/>
    <property type="evidence" value="ECO:0007669"/>
    <property type="project" value="TreeGrafter"/>
</dbReference>
<evidence type="ECO:0000256" key="1">
    <source>
        <dbReference type="ARBA" id="ARBA00004141"/>
    </source>
</evidence>
<feature type="transmembrane region" description="Helical" evidence="12">
    <location>
        <begin position="656"/>
        <end position="672"/>
    </location>
</feature>
<evidence type="ECO:0000256" key="8">
    <source>
        <dbReference type="ARBA" id="ARBA00023136"/>
    </source>
</evidence>
<keyword evidence="8 12" id="KW-0472">Membrane</keyword>
<evidence type="ECO:0000256" key="7">
    <source>
        <dbReference type="ARBA" id="ARBA00023055"/>
    </source>
</evidence>
<dbReference type="Pfam" id="PF16414">
    <property type="entry name" value="NPC1_N"/>
    <property type="match status" value="1"/>
</dbReference>
<feature type="transmembrane region" description="Helical" evidence="12">
    <location>
        <begin position="867"/>
        <end position="887"/>
    </location>
</feature>
<keyword evidence="6 12" id="KW-1133">Transmembrane helix</keyword>
<reference evidence="15" key="1">
    <citation type="submission" date="2024-02" db="UniProtKB">
        <authorList>
            <consortium name="WormBaseParasite"/>
        </authorList>
    </citation>
    <scope>IDENTIFICATION</scope>
</reference>
<keyword evidence="9" id="KW-1015">Disulfide bond</keyword>
<feature type="transmembrane region" description="Helical" evidence="12">
    <location>
        <begin position="693"/>
        <end position="717"/>
    </location>
</feature>
<feature type="transmembrane region" description="Helical" evidence="12">
    <location>
        <begin position="7"/>
        <end position="27"/>
    </location>
</feature>
<keyword evidence="7" id="KW-0445">Lipid transport</keyword>
<protein>
    <submittedName>
        <fullName evidence="15">SSD domain-containing protein</fullName>
    </submittedName>
</protein>
<feature type="transmembrane region" description="Helical" evidence="12">
    <location>
        <begin position="723"/>
        <end position="748"/>
    </location>
</feature>
<dbReference type="Gene3D" id="1.20.1640.10">
    <property type="entry name" value="Multidrug efflux transporter AcrB transmembrane domain"/>
    <property type="match status" value="2"/>
</dbReference>
<evidence type="ECO:0000256" key="12">
    <source>
        <dbReference type="SAM" id="Phobius"/>
    </source>
</evidence>
<sequence>MGKTRRILFIVQWPIVLYLTTIFSFIIRVSGNCVLTDTCHTVRHGTEWLAIPCFHRTPITPTQIDEKSQRKLANLCPHLFSANHSTNVCCSPTQIDVLISQMSMATQILKRCDSCVDNFLKLWCDFTCHPDQHNFMQVTKANTSAETKKEYVDTVTYNLSTTFGNGLFDSCKNVQFMQSRALDLMCGGGGGECTLKKWLGFMGTQDHSNRIPFNINFNVIENSTNLPTTRTTPCNKRVRAGKTSCSCSDCELSCPTQPIAFDWMTSKPIQKCFERLPLECYPLGVAMLGAAMLILLIAFVSCKSWIFTDGNCEDCKADAAQCFIFDLGEMFEDFLQRYAMSYGSYAVRKPWRILTYGFVVALLLTVPVYKLSFSEELVDMWSAPHSRARIEKEFFDKHFSPFMRTEQVTIYPQKFPHDVKAGDSFNSANGETFGPVFRRPFLDYAFKLIKGIYEIQVETCLDDRKLNLEDLSDCKKKHNVTLDEICLKPMGAQSPCLVISPTSYFQNDPTKLNLEKKVEAPTEASKVDDWDYYVDESEKKATPTIYTYLDHLQDCIRNPMNLRTRLGLSCLGDYGGTIQPQFVFGNDDKSLNSSFAVGIMMTFPISNAPGVQRKAMAWEKAFIAFMKNSHHHSYTISFMSERSIQDEIEAETKSDAILILIAYVLMIAYASFSLGQYHVTDNNLRSIMIQSRVLVSLLGVLIAALSVCSSMGMFGMLGIKPTLLLLLIVPFVVLVIAFNNIFLIIRAYQRSRLLQETLEDRVSAFCGQLIPSILSSTASTVACFALGSMSDVPTVSIFSMCCALALVFNFYFQMTFFLVLFIWDIKRSEQGRPEFSYWERLHPDRMAAKGYMFLLFRKAYARTLLSAYVRPVVLIVFTFWIITSVYLTQFLDVGMDQRIPLPEGSYVIRQFNSMDRFHTVGPPVYFVVKGEIDYTNPKIQQAFCTTGGCDENSIGNILRAASNYPQSTMIAKTGMLNWMDDFLDWQDPVGEPPCCRRKPETGRFCSAASTNSSDCVACETTPFGFYERLGYFTKDIPGDKCPKGGAAAHGGSIFLSGKRVDASHFMAFHTRLANSSDFVKAVAAARKMAGILEEKLREVTRNSQVEIFPYSVFYVFYDVYPNIVSDAATRICTSIAAIMLVSYITLGFDFITAISVLLAIVASTVNMLGAMSLFEIEFNPLSLANIFMSLAISVEFCAHIARAYKQSQQESRHDRISDALVYTGSSIVSGLFLCMFGGTIVLAFAHAQIFKIYFFRMFSTMMVLGFLHGLVLLPVILSYIGPIRVQKPQQETSEKKIRWSLPILNRVSEPFLDSSLKEEARVKTPTKLSKKEQEQLLSLTKPIVDDSNLHIENSVRNQTV</sequence>
<dbReference type="GO" id="GO:0042632">
    <property type="term" value="P:cholesterol homeostasis"/>
    <property type="evidence" value="ECO:0007669"/>
    <property type="project" value="TreeGrafter"/>
</dbReference>
<dbReference type="Pfam" id="PF22314">
    <property type="entry name" value="NPC1_MLD"/>
    <property type="match status" value="1"/>
</dbReference>
<evidence type="ECO:0000256" key="3">
    <source>
        <dbReference type="ARBA" id="ARBA00022448"/>
    </source>
</evidence>
<proteinExistence type="inferred from homology"/>
<dbReference type="InterPro" id="IPR053956">
    <property type="entry name" value="NPC1_MLD"/>
</dbReference>
<comment type="catalytic activity">
    <reaction evidence="11">
        <text>cholesterol(in) = cholesterol(out)</text>
        <dbReference type="Rhea" id="RHEA:39747"/>
        <dbReference type="ChEBI" id="CHEBI:16113"/>
    </reaction>
</comment>
<feature type="transmembrane region" description="Helical" evidence="12">
    <location>
        <begin position="353"/>
        <end position="372"/>
    </location>
</feature>
<evidence type="ECO:0000256" key="6">
    <source>
        <dbReference type="ARBA" id="ARBA00022989"/>
    </source>
</evidence>
<dbReference type="InterPro" id="IPR000731">
    <property type="entry name" value="SSD"/>
</dbReference>
<keyword evidence="14" id="KW-1185">Reference proteome</keyword>